<feature type="transmembrane region" description="Helical" evidence="5">
    <location>
        <begin position="77"/>
        <end position="96"/>
    </location>
</feature>
<dbReference type="Proteomes" id="UP000220922">
    <property type="component" value="Unassembled WGS sequence"/>
</dbReference>
<protein>
    <submittedName>
        <fullName evidence="6">Uncharacterized protein</fullName>
    </submittedName>
</protein>
<name>A0A2H3L1J4_9CHLR</name>
<evidence type="ECO:0000256" key="5">
    <source>
        <dbReference type="SAM" id="Phobius"/>
    </source>
</evidence>
<dbReference type="SUPFAM" id="SSF48452">
    <property type="entry name" value="TPR-like"/>
    <property type="match status" value="3"/>
</dbReference>
<keyword evidence="5" id="KW-1133">Transmembrane helix</keyword>
<feature type="repeat" description="TPR" evidence="3">
    <location>
        <begin position="1112"/>
        <end position="1145"/>
    </location>
</feature>
<keyword evidence="5" id="KW-0812">Transmembrane</keyword>
<dbReference type="Pfam" id="PF14559">
    <property type="entry name" value="TPR_19"/>
    <property type="match status" value="1"/>
</dbReference>
<keyword evidence="2 3" id="KW-0802">TPR repeat</keyword>
<feature type="repeat" description="TPR" evidence="3">
    <location>
        <begin position="1044"/>
        <end position="1077"/>
    </location>
</feature>
<feature type="region of interest" description="Disordered" evidence="4">
    <location>
        <begin position="35"/>
        <end position="58"/>
    </location>
</feature>
<keyword evidence="1" id="KW-0677">Repeat</keyword>
<dbReference type="SMART" id="SM00028">
    <property type="entry name" value="TPR"/>
    <property type="match status" value="17"/>
</dbReference>
<feature type="transmembrane region" description="Helical" evidence="5">
    <location>
        <begin position="6"/>
        <end position="26"/>
    </location>
</feature>
<comment type="caution">
    <text evidence="6">The sequence shown here is derived from an EMBL/GenBank/DDBJ whole genome shotgun (WGS) entry which is preliminary data.</text>
</comment>
<dbReference type="Gene3D" id="1.25.40.10">
    <property type="entry name" value="Tetratricopeptide repeat domain"/>
    <property type="match status" value="7"/>
</dbReference>
<dbReference type="PROSITE" id="PS50005">
    <property type="entry name" value="TPR"/>
    <property type="match status" value="10"/>
</dbReference>
<dbReference type="OrthoDB" id="134975at2"/>
<evidence type="ECO:0000256" key="4">
    <source>
        <dbReference type="SAM" id="MobiDB-lite"/>
    </source>
</evidence>
<feature type="repeat" description="TPR" evidence="3">
    <location>
        <begin position="692"/>
        <end position="725"/>
    </location>
</feature>
<feature type="repeat" description="TPR" evidence="3">
    <location>
        <begin position="726"/>
        <end position="759"/>
    </location>
</feature>
<dbReference type="InterPro" id="IPR019734">
    <property type="entry name" value="TPR_rpt"/>
</dbReference>
<feature type="repeat" description="TPR" evidence="3">
    <location>
        <begin position="1078"/>
        <end position="1111"/>
    </location>
</feature>
<gene>
    <name evidence="6" type="ORF">A9Q02_09950</name>
</gene>
<evidence type="ECO:0000256" key="3">
    <source>
        <dbReference type="PROSITE-ProRule" id="PRU00339"/>
    </source>
</evidence>
<accession>A0A2H3L1J4</accession>
<feature type="repeat" description="TPR" evidence="3">
    <location>
        <begin position="558"/>
        <end position="591"/>
    </location>
</feature>
<feature type="compositionally biased region" description="Basic and acidic residues" evidence="4">
    <location>
        <begin position="42"/>
        <end position="55"/>
    </location>
</feature>
<organism evidence="6 7">
    <name type="scientific">Candidatus Chloroploca asiatica</name>
    <dbReference type="NCBI Taxonomy" id="1506545"/>
    <lineage>
        <taxon>Bacteria</taxon>
        <taxon>Bacillati</taxon>
        <taxon>Chloroflexota</taxon>
        <taxon>Chloroflexia</taxon>
        <taxon>Chloroflexales</taxon>
        <taxon>Chloroflexineae</taxon>
        <taxon>Oscillochloridaceae</taxon>
        <taxon>Candidatus Chloroploca</taxon>
    </lineage>
</organism>
<feature type="repeat" description="TPR" evidence="3">
    <location>
        <begin position="829"/>
        <end position="862"/>
    </location>
</feature>
<dbReference type="InterPro" id="IPR011990">
    <property type="entry name" value="TPR-like_helical_dom_sf"/>
</dbReference>
<dbReference type="Pfam" id="PF13432">
    <property type="entry name" value="TPR_16"/>
    <property type="match status" value="6"/>
</dbReference>
<reference evidence="6 7" key="1">
    <citation type="submission" date="2016-05" db="EMBL/GenBank/DDBJ databases">
        <authorList>
            <person name="Lavstsen T."/>
            <person name="Jespersen J.S."/>
        </authorList>
    </citation>
    <scope>NUCLEOTIDE SEQUENCE [LARGE SCALE GENOMIC DNA]</scope>
    <source>
        <strain evidence="6 7">B7-9</strain>
    </source>
</reference>
<dbReference type="PANTHER" id="PTHR44858">
    <property type="entry name" value="TETRATRICOPEPTIDE REPEAT PROTEIN 6"/>
    <property type="match status" value="1"/>
</dbReference>
<keyword evidence="5" id="KW-0472">Membrane</keyword>
<evidence type="ECO:0000313" key="7">
    <source>
        <dbReference type="Proteomes" id="UP000220922"/>
    </source>
</evidence>
<proteinExistence type="predicted"/>
<dbReference type="Pfam" id="PF13181">
    <property type="entry name" value="TPR_8"/>
    <property type="match status" value="1"/>
</dbReference>
<dbReference type="PROSITE" id="PS50293">
    <property type="entry name" value="TPR_REGION"/>
    <property type="match status" value="1"/>
</dbReference>
<evidence type="ECO:0000256" key="2">
    <source>
        <dbReference type="ARBA" id="ARBA00022803"/>
    </source>
</evidence>
<feature type="repeat" description="TPR" evidence="3">
    <location>
        <begin position="942"/>
        <end position="975"/>
    </location>
</feature>
<dbReference type="InterPro" id="IPR050498">
    <property type="entry name" value="Ycf3"/>
</dbReference>
<dbReference type="AlphaFoldDB" id="A0A2H3L1J4"/>
<dbReference type="EMBL" id="LYXE01000046">
    <property type="protein sequence ID" value="PDW00312.1"/>
    <property type="molecule type" value="Genomic_DNA"/>
</dbReference>
<dbReference type="PANTHER" id="PTHR44858:SF1">
    <property type="entry name" value="UDP-N-ACETYLGLUCOSAMINE--PEPTIDE N-ACETYLGLUCOSAMINYLTRANSFERASE SPINDLY-RELATED"/>
    <property type="match status" value="1"/>
</dbReference>
<evidence type="ECO:0000256" key="1">
    <source>
        <dbReference type="ARBA" id="ARBA00022737"/>
    </source>
</evidence>
<sequence length="1159" mass="127705">MDTLVLLVLLGLLTVVGAVVTTLLIVRRRRTDDVLPSTPHAEPGKADAPEHEARGARRGKRMARLRTYLRTLSRRQALVLALIVGLIIVSAGYLLMQDQFVSRADRFIVVVAPFDDGGDGTTGQSVATELVRVLQGAGQRAIVASVARRRPADPVEALAMAVDAEADLLIWGQVEAGSLLDQAALRPFLIYTPTGIYGPNAWDGYLSRFTLPRSYVLTTEAINGQAVLVPLVVALYDYAMGEPDRALNRLDQLQKDYAALENPLIYALRGNIFWARGLADAAASQYRQALALPGHEQALLANNLGAILFDGSNPEALAAYAEAVRRLDGRDLGELRFNLALLAFREQRPADALVELEQARNLLPDNAPLLLQLTTGYRETGQLQAANTALEEAERQMRRDTRLVPTPLRVMFNQRHEARLYEEQALLALARQLETRGQLIWELEIAPVQPVRSLRPVLADLQRAFEASEAESIQWRRHAVTEAAAFPGTGLLASAQAVGAERNRDRQRYYYALVHGEIERTTLSERPGFLAALFGTGAPRSTGLAVLDELDQRNLNIPAVVNALGRMYRLQGQRERAGERYDQAIQLAPQQPEGYFGQGMVAFERGEEGDATRFFNEALARNSTFFPSHVALARIAEAQGDWATALTHYAALQELRPGSLTTISYARLLRLSGPDGWAKAEAQLLGLSTTNALAAIELARLYNDAGHPERARDIYRDALRLERSNSTAAFELGETLMRLGDYEGAERALRDALRFDSTNLDARLVLADLYHGPLNDPARADREYEAILEQGLRDPAALERIGDAFMAHGTYDQAITAYRETLAAQPGVAQVHFKLGEAYAARGRLEAAIGEQERVLELTAGSPELTLVDLRVQAMIALGDLHRRSNNLSLASEFYTQATRLAPNRVNAQLGLGLIAVAQDNWGFAQSYFEAAAALPDGPTSAHAQFWVGESLLRRGDFYGAAERYNRALALDPGFAEAYLGLAQTRHAQGESNLALEIVNQGLAQRPTYAEALLFKGKLLQEQQRHKEAMNAYNQSIAANSTIAETFYWRGVLALQQNDEEQAMSDLNRAIQLEANFPDAAYWLGRAYYAQGRYADAANAFDQALTYRPDFVEAMFYRGLVAEAMGNTAEAIRAYRTVIQLDASSDFAARARVQLDRLT</sequence>
<feature type="repeat" description="TPR" evidence="3">
    <location>
        <begin position="872"/>
        <end position="905"/>
    </location>
</feature>
<dbReference type="RefSeq" id="WP_097651077.1">
    <property type="nucleotide sequence ID" value="NZ_LYXE01000046.1"/>
</dbReference>
<feature type="repeat" description="TPR" evidence="3">
    <location>
        <begin position="795"/>
        <end position="828"/>
    </location>
</feature>
<keyword evidence="7" id="KW-1185">Reference proteome</keyword>
<evidence type="ECO:0000313" key="6">
    <source>
        <dbReference type="EMBL" id="PDW00312.1"/>
    </source>
</evidence>